<dbReference type="SUPFAM" id="SSF48452">
    <property type="entry name" value="TPR-like"/>
    <property type="match status" value="1"/>
</dbReference>
<feature type="signal peptide" evidence="5">
    <location>
        <begin position="1"/>
        <end position="21"/>
    </location>
</feature>
<evidence type="ECO:0000313" key="7">
    <source>
        <dbReference type="EMBL" id="XBL99763.1"/>
    </source>
</evidence>
<dbReference type="Gene3D" id="3.10.450.50">
    <property type="match status" value="1"/>
</dbReference>
<evidence type="ECO:0000256" key="2">
    <source>
        <dbReference type="ARBA" id="ARBA00022803"/>
    </source>
</evidence>
<feature type="repeat" description="TPR" evidence="3">
    <location>
        <begin position="88"/>
        <end position="121"/>
    </location>
</feature>
<dbReference type="Pfam" id="PF24125">
    <property type="entry name" value="Cds6_C"/>
    <property type="match status" value="1"/>
</dbReference>
<gene>
    <name evidence="7" type="ORF">ABHF33_11895</name>
</gene>
<reference evidence="7" key="1">
    <citation type="submission" date="2024-05" db="EMBL/GenBank/DDBJ databases">
        <authorList>
            <person name="Yang L."/>
            <person name="Pan L."/>
        </authorList>
    </citation>
    <scope>NUCLEOTIDE SEQUENCE</scope>
    <source>
        <strain evidence="7">FCG-7</strain>
    </source>
</reference>
<dbReference type="RefSeq" id="WP_348944166.1">
    <property type="nucleotide sequence ID" value="NZ_CP157355.1"/>
</dbReference>
<evidence type="ECO:0000256" key="5">
    <source>
        <dbReference type="SAM" id="SignalP"/>
    </source>
</evidence>
<dbReference type="Gene3D" id="1.25.40.10">
    <property type="entry name" value="Tetratricopeptide repeat domain"/>
    <property type="match status" value="1"/>
</dbReference>
<dbReference type="EMBL" id="CP157355">
    <property type="protein sequence ID" value="XBL99763.1"/>
    <property type="molecule type" value="Genomic_DNA"/>
</dbReference>
<dbReference type="InterPro" id="IPR056203">
    <property type="entry name" value="Cds6_C"/>
</dbReference>
<evidence type="ECO:0000259" key="6">
    <source>
        <dbReference type="Pfam" id="PF24125"/>
    </source>
</evidence>
<dbReference type="SMART" id="SM00028">
    <property type="entry name" value="TPR"/>
    <property type="match status" value="3"/>
</dbReference>
<evidence type="ECO:0000256" key="4">
    <source>
        <dbReference type="SAM" id="MobiDB-lite"/>
    </source>
</evidence>
<dbReference type="SUPFAM" id="SSF54427">
    <property type="entry name" value="NTF2-like"/>
    <property type="match status" value="1"/>
</dbReference>
<name>A0AAU7F785_9NEIS</name>
<dbReference type="KEGG" id="cmav:ABHF33_11895"/>
<dbReference type="InterPro" id="IPR019734">
    <property type="entry name" value="TPR_rpt"/>
</dbReference>
<accession>A0AAU7F785</accession>
<evidence type="ECO:0000256" key="1">
    <source>
        <dbReference type="ARBA" id="ARBA00022737"/>
    </source>
</evidence>
<organism evidence="7">
    <name type="scientific">Chitinibacter mangrovi</name>
    <dbReference type="NCBI Taxonomy" id="3153927"/>
    <lineage>
        <taxon>Bacteria</taxon>
        <taxon>Pseudomonadati</taxon>
        <taxon>Pseudomonadota</taxon>
        <taxon>Betaproteobacteria</taxon>
        <taxon>Neisseriales</taxon>
        <taxon>Chitinibacteraceae</taxon>
        <taxon>Chitinibacter</taxon>
    </lineage>
</organism>
<dbReference type="PROSITE" id="PS50005">
    <property type="entry name" value="TPR"/>
    <property type="match status" value="1"/>
</dbReference>
<protein>
    <submittedName>
        <fullName evidence="7">Tetratricopeptide repeat protein</fullName>
    </submittedName>
</protein>
<keyword evidence="1" id="KW-0677">Repeat</keyword>
<proteinExistence type="predicted"/>
<dbReference type="AlphaFoldDB" id="A0AAU7F785"/>
<dbReference type="PANTHER" id="PTHR44943">
    <property type="entry name" value="CELLULOSE SYNTHASE OPERON PROTEIN C"/>
    <property type="match status" value="1"/>
</dbReference>
<dbReference type="InterPro" id="IPR032710">
    <property type="entry name" value="NTF2-like_dom_sf"/>
</dbReference>
<dbReference type="Pfam" id="PF14559">
    <property type="entry name" value="TPR_19"/>
    <property type="match status" value="1"/>
</dbReference>
<dbReference type="PANTHER" id="PTHR44943:SF8">
    <property type="entry name" value="TPR REPEAT-CONTAINING PROTEIN MJ0263"/>
    <property type="match status" value="1"/>
</dbReference>
<feature type="compositionally biased region" description="Low complexity" evidence="4">
    <location>
        <begin position="217"/>
        <end position="242"/>
    </location>
</feature>
<feature type="chain" id="PRO_5043717077" evidence="5">
    <location>
        <begin position="22"/>
        <end position="360"/>
    </location>
</feature>
<sequence length="360" mass="38674">MSALRSMIIALPLLFSMAAHAGDSEDIQQLIRTKQFAQALDKADKALGKSPKDAQLRFLRGIALSETGRTDDAIKAFTQLSEDYPQLPEPYNNLAVLYANKGQYDKARGALQLAIQTNPSYAIAHENMGDLYARLASQAYDKALQLEGGNPQVQTKLKLVDSLFGQQAGRVPSKPVTVAVAPIKGAITPQPTLPPLPKVTLPPKVAATAPATIAPASAKPSAAPVATAKPAATAAPKPTEAPDNTPDKAAKQQIIASVQGWASAWSRQNVSGYINSYSKNFKAPGGRAAWEKDREAKISAPKSIDVNVSDVRIEMIDEKTAKVRLRQEYKSDRLSSNTGKTLVLEKSGSRWLIREERIGG</sequence>
<keyword evidence="5" id="KW-0732">Signal</keyword>
<dbReference type="InterPro" id="IPR011990">
    <property type="entry name" value="TPR-like_helical_dom_sf"/>
</dbReference>
<feature type="domain" description="Cds6 C-terminal" evidence="6">
    <location>
        <begin position="254"/>
        <end position="356"/>
    </location>
</feature>
<feature type="region of interest" description="Disordered" evidence="4">
    <location>
        <begin position="217"/>
        <end position="252"/>
    </location>
</feature>
<dbReference type="InterPro" id="IPR051685">
    <property type="entry name" value="Ycf3/AcsC/BcsC/TPR_MFPF"/>
</dbReference>
<keyword evidence="2 3" id="KW-0802">TPR repeat</keyword>
<evidence type="ECO:0000256" key="3">
    <source>
        <dbReference type="PROSITE-ProRule" id="PRU00339"/>
    </source>
</evidence>